<feature type="transmembrane region" description="Helical" evidence="7">
    <location>
        <begin position="215"/>
        <end position="236"/>
    </location>
</feature>
<feature type="region of interest" description="Disordered" evidence="6">
    <location>
        <begin position="1"/>
        <end position="39"/>
    </location>
</feature>
<dbReference type="InterPro" id="IPR051633">
    <property type="entry name" value="AceTr"/>
</dbReference>
<evidence type="ECO:0000256" key="6">
    <source>
        <dbReference type="SAM" id="MobiDB-lite"/>
    </source>
</evidence>
<dbReference type="AlphaFoldDB" id="A0A9P4TW27"/>
<feature type="transmembrane region" description="Helical" evidence="7">
    <location>
        <begin position="91"/>
        <end position="112"/>
    </location>
</feature>
<keyword evidence="9" id="KW-1185">Reference proteome</keyword>
<comment type="subcellular location">
    <subcellularLocation>
        <location evidence="1">Membrane</location>
        <topology evidence="1">Multi-pass membrane protein</topology>
    </subcellularLocation>
</comment>
<dbReference type="PANTHER" id="PTHR31123:SF1">
    <property type="entry name" value="ACCUMULATION OF DYADS PROTEIN 2-RELATED"/>
    <property type="match status" value="1"/>
</dbReference>
<evidence type="ECO:0000313" key="9">
    <source>
        <dbReference type="Proteomes" id="UP000800235"/>
    </source>
</evidence>
<evidence type="ECO:0000256" key="3">
    <source>
        <dbReference type="ARBA" id="ARBA00022692"/>
    </source>
</evidence>
<keyword evidence="3 7" id="KW-0812">Transmembrane</keyword>
<feature type="transmembrane region" description="Helical" evidence="7">
    <location>
        <begin position="248"/>
        <end position="265"/>
    </location>
</feature>
<evidence type="ECO:0000313" key="8">
    <source>
        <dbReference type="EMBL" id="KAF2427505.1"/>
    </source>
</evidence>
<protein>
    <submittedName>
        <fullName evidence="8">Uncharacterized protein</fullName>
    </submittedName>
</protein>
<evidence type="ECO:0000256" key="2">
    <source>
        <dbReference type="ARBA" id="ARBA00005587"/>
    </source>
</evidence>
<feature type="transmembrane region" description="Helical" evidence="7">
    <location>
        <begin position="124"/>
        <end position="143"/>
    </location>
</feature>
<comment type="caution">
    <text evidence="8">The sequence shown here is derived from an EMBL/GenBank/DDBJ whole genome shotgun (WGS) entry which is preliminary data.</text>
</comment>
<feature type="transmembrane region" description="Helical" evidence="7">
    <location>
        <begin position="163"/>
        <end position="181"/>
    </location>
</feature>
<dbReference type="InterPro" id="IPR047622">
    <property type="entry name" value="GPR1_FUN34_YAAH"/>
</dbReference>
<proteinExistence type="inferred from homology"/>
<evidence type="ECO:0000256" key="5">
    <source>
        <dbReference type="ARBA" id="ARBA00023136"/>
    </source>
</evidence>
<dbReference type="PROSITE" id="PS01114">
    <property type="entry name" value="GPR1_FUN34_YAAH"/>
    <property type="match status" value="1"/>
</dbReference>
<keyword evidence="5 7" id="KW-0472">Membrane</keyword>
<evidence type="ECO:0000256" key="7">
    <source>
        <dbReference type="SAM" id="Phobius"/>
    </source>
</evidence>
<accession>A0A9P4TW27</accession>
<evidence type="ECO:0000256" key="1">
    <source>
        <dbReference type="ARBA" id="ARBA00004141"/>
    </source>
</evidence>
<evidence type="ECO:0000256" key="4">
    <source>
        <dbReference type="ARBA" id="ARBA00022989"/>
    </source>
</evidence>
<dbReference type="Pfam" id="PF01184">
    <property type="entry name" value="Gpr1_Fun34_YaaH"/>
    <property type="match status" value="1"/>
</dbReference>
<dbReference type="GO" id="GO:0015123">
    <property type="term" value="F:acetate transmembrane transporter activity"/>
    <property type="evidence" value="ECO:0007669"/>
    <property type="project" value="TreeGrafter"/>
</dbReference>
<sequence>MRLTLEQAPVTATGAEKDINGHNTGVTNGHSTGLNGHNTVTADHAHAKKRAPYDYGGNPLAHIATNNSDYRMQAFGGEFQPGLHRAPKSSFANPAPLGLSAFALTTFVLSLINLRARNVNEPNLVIAAAYAYGGLVQLLAGMWEMAVGNTFGATALSSYGGFWISFAIILTPGGFNIVTSLGGHSNALFLDSFGFFLMGWFIFTFLLLICTLKSTVAFFSLFLTLDLAFLCLGIGYLDRVDGAPRLSAIKAGGAFGILAAFLAWYNALAGIADSSNSFFVIPVLHFPWSDKGRERRGKVSNEEARAEQSV</sequence>
<comment type="similarity">
    <text evidence="2">Belongs to the acetate uptake transporter (AceTr) (TC 2.A.96) family.</text>
</comment>
<dbReference type="InterPro" id="IPR000791">
    <property type="entry name" value="Gpr1/Fun34/SatP-like"/>
</dbReference>
<name>A0A9P4TW27_9PEZI</name>
<feature type="compositionally biased region" description="Polar residues" evidence="6">
    <location>
        <begin position="21"/>
        <end position="39"/>
    </location>
</feature>
<reference evidence="8" key="1">
    <citation type="journal article" date="2020" name="Stud. Mycol.">
        <title>101 Dothideomycetes genomes: a test case for predicting lifestyles and emergence of pathogens.</title>
        <authorList>
            <person name="Haridas S."/>
            <person name="Albert R."/>
            <person name="Binder M."/>
            <person name="Bloem J."/>
            <person name="Labutti K."/>
            <person name="Salamov A."/>
            <person name="Andreopoulos B."/>
            <person name="Baker S."/>
            <person name="Barry K."/>
            <person name="Bills G."/>
            <person name="Bluhm B."/>
            <person name="Cannon C."/>
            <person name="Castanera R."/>
            <person name="Culley D."/>
            <person name="Daum C."/>
            <person name="Ezra D."/>
            <person name="Gonzalez J."/>
            <person name="Henrissat B."/>
            <person name="Kuo A."/>
            <person name="Liang C."/>
            <person name="Lipzen A."/>
            <person name="Lutzoni F."/>
            <person name="Magnuson J."/>
            <person name="Mondo S."/>
            <person name="Nolan M."/>
            <person name="Ohm R."/>
            <person name="Pangilinan J."/>
            <person name="Park H.-J."/>
            <person name="Ramirez L."/>
            <person name="Alfaro M."/>
            <person name="Sun H."/>
            <person name="Tritt A."/>
            <person name="Yoshinaga Y."/>
            <person name="Zwiers L.-H."/>
            <person name="Turgeon B."/>
            <person name="Goodwin S."/>
            <person name="Spatafora J."/>
            <person name="Crous P."/>
            <person name="Grigoriev I."/>
        </authorList>
    </citation>
    <scope>NUCLEOTIDE SEQUENCE</scope>
    <source>
        <strain evidence="8">CBS 130266</strain>
    </source>
</reference>
<dbReference type="PANTHER" id="PTHR31123">
    <property type="entry name" value="ACCUMULATION OF DYADS PROTEIN 2-RELATED"/>
    <property type="match status" value="1"/>
</dbReference>
<organism evidence="8 9">
    <name type="scientific">Tothia fuscella</name>
    <dbReference type="NCBI Taxonomy" id="1048955"/>
    <lineage>
        <taxon>Eukaryota</taxon>
        <taxon>Fungi</taxon>
        <taxon>Dikarya</taxon>
        <taxon>Ascomycota</taxon>
        <taxon>Pezizomycotina</taxon>
        <taxon>Dothideomycetes</taxon>
        <taxon>Pleosporomycetidae</taxon>
        <taxon>Venturiales</taxon>
        <taxon>Cylindrosympodiaceae</taxon>
        <taxon>Tothia</taxon>
    </lineage>
</organism>
<gene>
    <name evidence="8" type="ORF">EJ08DRAFT_592953</name>
</gene>
<feature type="transmembrane region" description="Helical" evidence="7">
    <location>
        <begin position="188"/>
        <end position="209"/>
    </location>
</feature>
<dbReference type="OrthoDB" id="3648309at2759"/>
<keyword evidence="4 7" id="KW-1133">Transmembrane helix</keyword>
<dbReference type="Proteomes" id="UP000800235">
    <property type="component" value="Unassembled WGS sequence"/>
</dbReference>
<dbReference type="NCBIfam" id="NF038013">
    <property type="entry name" value="AceTr_1"/>
    <property type="match status" value="1"/>
</dbReference>
<dbReference type="EMBL" id="MU007059">
    <property type="protein sequence ID" value="KAF2427505.1"/>
    <property type="molecule type" value="Genomic_DNA"/>
</dbReference>
<dbReference type="GO" id="GO:0005886">
    <property type="term" value="C:plasma membrane"/>
    <property type="evidence" value="ECO:0007669"/>
    <property type="project" value="TreeGrafter"/>
</dbReference>